<keyword evidence="10" id="KW-1185">Reference proteome</keyword>
<dbReference type="InterPro" id="IPR046778">
    <property type="entry name" value="UPF0758_N"/>
</dbReference>
<reference evidence="10" key="1">
    <citation type="journal article" date="2024" name="FEMS Microbiol. Lett.">
        <title>Genomic insights into Spiroplasma endosymbionts that induce male-killing and protective phenotypes in the pea aphid.</title>
        <authorList>
            <person name="Arai H."/>
            <person name="Legeai F."/>
            <person name="Kageyama D."/>
            <person name="Sugio A."/>
            <person name="Simon J.C."/>
        </authorList>
    </citation>
    <scope>NUCLEOTIDE SEQUENCE [LARGE SCALE GENOMIC DNA]</scope>
    <source>
        <strain evidence="10">sAp269</strain>
    </source>
</reference>
<evidence type="ECO:0000259" key="8">
    <source>
        <dbReference type="PROSITE" id="PS50249"/>
    </source>
</evidence>
<dbReference type="InterPro" id="IPR020891">
    <property type="entry name" value="UPF0758_CS"/>
</dbReference>
<evidence type="ECO:0000313" key="10">
    <source>
        <dbReference type="Proteomes" id="UP001473424"/>
    </source>
</evidence>
<gene>
    <name evidence="9" type="primary">radC</name>
    <name evidence="9" type="ORF">SAP269_05990</name>
</gene>
<dbReference type="InterPro" id="IPR037518">
    <property type="entry name" value="MPN"/>
</dbReference>
<dbReference type="PANTHER" id="PTHR30471">
    <property type="entry name" value="DNA REPAIR PROTEIN RADC"/>
    <property type="match status" value="1"/>
</dbReference>
<evidence type="ECO:0000256" key="6">
    <source>
        <dbReference type="ARBA" id="ARBA00023049"/>
    </source>
</evidence>
<evidence type="ECO:0000256" key="1">
    <source>
        <dbReference type="ARBA" id="ARBA00010243"/>
    </source>
</evidence>
<dbReference type="Proteomes" id="UP001473424">
    <property type="component" value="Chromosome"/>
</dbReference>
<name>A0ABM8JL51_9MOLU</name>
<dbReference type="Pfam" id="PF20582">
    <property type="entry name" value="UPF0758_N"/>
    <property type="match status" value="1"/>
</dbReference>
<evidence type="ECO:0000256" key="2">
    <source>
        <dbReference type="ARBA" id="ARBA00022670"/>
    </source>
</evidence>
<dbReference type="InterPro" id="IPR025657">
    <property type="entry name" value="RadC_JAB"/>
</dbReference>
<keyword evidence="6" id="KW-0482">Metalloprotease</keyword>
<evidence type="ECO:0000256" key="5">
    <source>
        <dbReference type="ARBA" id="ARBA00022833"/>
    </source>
</evidence>
<comment type="similarity">
    <text evidence="1 7">Belongs to the UPF0758 family.</text>
</comment>
<protein>
    <submittedName>
        <fullName evidence="9">DNA repair protein RadC</fullName>
    </submittedName>
</protein>
<dbReference type="PROSITE" id="PS01302">
    <property type="entry name" value="UPF0758"/>
    <property type="match status" value="1"/>
</dbReference>
<evidence type="ECO:0000313" key="9">
    <source>
        <dbReference type="EMBL" id="BET38010.1"/>
    </source>
</evidence>
<proteinExistence type="inferred from homology"/>
<keyword evidence="4" id="KW-0378">Hydrolase</keyword>
<organism evidence="9 10">
    <name type="scientific">Spiroplasma ixodetis</name>
    <dbReference type="NCBI Taxonomy" id="2141"/>
    <lineage>
        <taxon>Bacteria</taxon>
        <taxon>Bacillati</taxon>
        <taxon>Mycoplasmatota</taxon>
        <taxon>Mollicutes</taxon>
        <taxon>Entomoplasmatales</taxon>
        <taxon>Spiroplasmataceae</taxon>
        <taxon>Spiroplasma</taxon>
    </lineage>
</organism>
<evidence type="ECO:0000256" key="3">
    <source>
        <dbReference type="ARBA" id="ARBA00022723"/>
    </source>
</evidence>
<sequence>MNFKELNNTKKPREKAIKYGFDALSDNELLAIILRTVTKEKNVLFLAQEIITNFNGLENLNKVTIKSLMSIKGIGVSKALEILSCLEIVKKIRTIESQKKYFKIIIPEDVFNLVNAYYQNLTQEHFYLLLLNNENKLIHQNLLYKGTNDTMQIDVKDMLHLALIHKSSKVICIHNHPSGNSESSLYDLYITEEIKKIFRFLILP</sequence>
<dbReference type="Gene3D" id="3.40.140.10">
    <property type="entry name" value="Cytidine Deaminase, domain 2"/>
    <property type="match status" value="1"/>
</dbReference>
<accession>A0ABM8JL51</accession>
<evidence type="ECO:0000256" key="4">
    <source>
        <dbReference type="ARBA" id="ARBA00022801"/>
    </source>
</evidence>
<dbReference type="PANTHER" id="PTHR30471:SF3">
    <property type="entry name" value="UPF0758 PROTEIN YEES-RELATED"/>
    <property type="match status" value="1"/>
</dbReference>
<keyword evidence="5" id="KW-0862">Zinc</keyword>
<keyword evidence="2" id="KW-0645">Protease</keyword>
<keyword evidence="3" id="KW-0479">Metal-binding</keyword>
<dbReference type="InterPro" id="IPR001405">
    <property type="entry name" value="UPF0758"/>
</dbReference>
<dbReference type="PROSITE" id="PS50249">
    <property type="entry name" value="MPN"/>
    <property type="match status" value="1"/>
</dbReference>
<dbReference type="Gene3D" id="1.10.150.20">
    <property type="entry name" value="5' to 3' exonuclease, C-terminal subdomain"/>
    <property type="match status" value="1"/>
</dbReference>
<dbReference type="Pfam" id="PF04002">
    <property type="entry name" value="RadC"/>
    <property type="match status" value="1"/>
</dbReference>
<feature type="domain" description="MPN" evidence="8">
    <location>
        <begin position="103"/>
        <end position="204"/>
    </location>
</feature>
<dbReference type="SUPFAM" id="SSF47781">
    <property type="entry name" value="RuvA domain 2-like"/>
    <property type="match status" value="1"/>
</dbReference>
<dbReference type="NCBIfam" id="TIGR00608">
    <property type="entry name" value="radc"/>
    <property type="match status" value="1"/>
</dbReference>
<dbReference type="InterPro" id="IPR010994">
    <property type="entry name" value="RuvA_2-like"/>
</dbReference>
<dbReference type="EMBL" id="AP028955">
    <property type="protein sequence ID" value="BET38010.1"/>
    <property type="molecule type" value="Genomic_DNA"/>
</dbReference>
<evidence type="ECO:0000256" key="7">
    <source>
        <dbReference type="RuleBase" id="RU003797"/>
    </source>
</evidence>